<keyword evidence="4" id="KW-1185">Reference proteome</keyword>
<evidence type="ECO:0000256" key="2">
    <source>
        <dbReference type="SAM" id="Phobius"/>
    </source>
</evidence>
<feature type="non-terminal residue" evidence="3">
    <location>
        <position position="175"/>
    </location>
</feature>
<evidence type="ECO:0000313" key="4">
    <source>
        <dbReference type="Proteomes" id="UP001432322"/>
    </source>
</evidence>
<feature type="region of interest" description="Disordered" evidence="1">
    <location>
        <begin position="117"/>
        <end position="140"/>
    </location>
</feature>
<keyword evidence="2" id="KW-0472">Membrane</keyword>
<feature type="transmembrane region" description="Helical" evidence="2">
    <location>
        <begin position="21"/>
        <end position="41"/>
    </location>
</feature>
<dbReference type="EMBL" id="BTSY01000005">
    <property type="protein sequence ID" value="GMT30288.1"/>
    <property type="molecule type" value="Genomic_DNA"/>
</dbReference>
<evidence type="ECO:0000313" key="3">
    <source>
        <dbReference type="EMBL" id="GMT30288.1"/>
    </source>
</evidence>
<gene>
    <name evidence="3" type="ORF">PFISCL1PPCAC_21585</name>
</gene>
<protein>
    <recommendedName>
        <fullName evidence="5">G protein-coupled receptor</fullName>
    </recommendedName>
</protein>
<sequence>LPRVRRVARLHARKRRPAVRCLVLPTLVAVGLQIGGVFSGIRFGRLDLAQTLLRAVNHLYSLATVSAGGGVRRIGGGDRSWWSNLGRATVHLGGGSSDHDGRGRGRFFLLATTTAQTPNEHQDDDEQHESAQSTSNVQPGAAECARPRHFILFLLLAHTANLHRPRGVHVVVVAV</sequence>
<comment type="caution">
    <text evidence="3">The sequence shown here is derived from an EMBL/GenBank/DDBJ whole genome shotgun (WGS) entry which is preliminary data.</text>
</comment>
<evidence type="ECO:0000256" key="1">
    <source>
        <dbReference type="SAM" id="MobiDB-lite"/>
    </source>
</evidence>
<dbReference type="Proteomes" id="UP001432322">
    <property type="component" value="Unassembled WGS sequence"/>
</dbReference>
<name>A0AAV5WFM1_9BILA</name>
<organism evidence="3 4">
    <name type="scientific">Pristionchus fissidentatus</name>
    <dbReference type="NCBI Taxonomy" id="1538716"/>
    <lineage>
        <taxon>Eukaryota</taxon>
        <taxon>Metazoa</taxon>
        <taxon>Ecdysozoa</taxon>
        <taxon>Nematoda</taxon>
        <taxon>Chromadorea</taxon>
        <taxon>Rhabditida</taxon>
        <taxon>Rhabditina</taxon>
        <taxon>Diplogasteromorpha</taxon>
        <taxon>Diplogasteroidea</taxon>
        <taxon>Neodiplogasteridae</taxon>
        <taxon>Pristionchus</taxon>
    </lineage>
</organism>
<dbReference type="AlphaFoldDB" id="A0AAV5WFM1"/>
<reference evidence="3" key="1">
    <citation type="submission" date="2023-10" db="EMBL/GenBank/DDBJ databases">
        <title>Genome assembly of Pristionchus species.</title>
        <authorList>
            <person name="Yoshida K."/>
            <person name="Sommer R.J."/>
        </authorList>
    </citation>
    <scope>NUCLEOTIDE SEQUENCE</scope>
    <source>
        <strain evidence="3">RS5133</strain>
    </source>
</reference>
<keyword evidence="2" id="KW-0812">Transmembrane</keyword>
<evidence type="ECO:0008006" key="5">
    <source>
        <dbReference type="Google" id="ProtNLM"/>
    </source>
</evidence>
<proteinExistence type="predicted"/>
<accession>A0AAV5WFM1</accession>
<feature type="non-terminal residue" evidence="3">
    <location>
        <position position="1"/>
    </location>
</feature>
<keyword evidence="2" id="KW-1133">Transmembrane helix</keyword>